<dbReference type="Proteomes" id="UP001595999">
    <property type="component" value="Unassembled WGS sequence"/>
</dbReference>
<dbReference type="RefSeq" id="WP_231461428.1">
    <property type="nucleotide sequence ID" value="NZ_JAJOHW010000033.1"/>
</dbReference>
<evidence type="ECO:0000313" key="2">
    <source>
        <dbReference type="EMBL" id="MFC4492275.1"/>
    </source>
</evidence>
<evidence type="ECO:0000313" key="3">
    <source>
        <dbReference type="Proteomes" id="UP001595999"/>
    </source>
</evidence>
<dbReference type="EMBL" id="JBHSEK010000024">
    <property type="protein sequence ID" value="MFC4492275.1"/>
    <property type="molecule type" value="Genomic_DNA"/>
</dbReference>
<evidence type="ECO:0008006" key="4">
    <source>
        <dbReference type="Google" id="ProtNLM"/>
    </source>
</evidence>
<evidence type="ECO:0000256" key="1">
    <source>
        <dbReference type="SAM" id="SignalP"/>
    </source>
</evidence>
<keyword evidence="1" id="KW-0732">Signal</keyword>
<accession>A0ABV9A0T6</accession>
<organism evidence="2 3">
    <name type="scientific">Chromobacterium aquaticum</name>
    <dbReference type="NCBI Taxonomy" id="467180"/>
    <lineage>
        <taxon>Bacteria</taxon>
        <taxon>Pseudomonadati</taxon>
        <taxon>Pseudomonadota</taxon>
        <taxon>Betaproteobacteria</taxon>
        <taxon>Neisseriales</taxon>
        <taxon>Chromobacteriaceae</taxon>
        <taxon>Chromobacterium</taxon>
    </lineage>
</organism>
<gene>
    <name evidence="2" type="ORF">ACFO0R_21920</name>
</gene>
<protein>
    <recommendedName>
        <fullName evidence="4">Secretin</fullName>
    </recommendedName>
</protein>
<reference evidence="3" key="1">
    <citation type="journal article" date="2019" name="Int. J. Syst. Evol. Microbiol.">
        <title>The Global Catalogue of Microorganisms (GCM) 10K type strain sequencing project: providing services to taxonomists for standard genome sequencing and annotation.</title>
        <authorList>
            <consortium name="The Broad Institute Genomics Platform"/>
            <consortium name="The Broad Institute Genome Sequencing Center for Infectious Disease"/>
            <person name="Wu L."/>
            <person name="Ma J."/>
        </authorList>
    </citation>
    <scope>NUCLEOTIDE SEQUENCE [LARGE SCALE GENOMIC DNA]</scope>
    <source>
        <strain evidence="3">CGMCC 4.7608</strain>
    </source>
</reference>
<feature type="chain" id="PRO_5046752649" description="Secretin" evidence="1">
    <location>
        <begin position="23"/>
        <end position="270"/>
    </location>
</feature>
<feature type="signal peptide" evidence="1">
    <location>
        <begin position="1"/>
        <end position="22"/>
    </location>
</feature>
<sequence>MRSKRKTLLAAALLSLAAAAQAADVITLNWRDGDEVAAALRPQLRDGEKLGALGNQLILDAPPGRSAELRRLIRQLDVKSSSLLVEVAQDGVSRESKSAVQLGGQVQGGGYSISTGKPMTLRPGSQVVIAGGASQSNARLQASQALRMLDGKTGFIEIGSSRPLPWLMFGADGRPVVGVRYQDAVTGFYARPRLRGQRVTLELAASQQAFNGQNLDSAKLATTVEGALGEWLTVGGIGRDQSGQETVLIGVSRSNVQLERSIKVRVTPAQ</sequence>
<keyword evidence="3" id="KW-1185">Reference proteome</keyword>
<proteinExistence type="predicted"/>
<name>A0ABV9A0T6_9NEIS</name>
<comment type="caution">
    <text evidence="2">The sequence shown here is derived from an EMBL/GenBank/DDBJ whole genome shotgun (WGS) entry which is preliminary data.</text>
</comment>